<feature type="transmembrane region" description="Helical" evidence="9">
    <location>
        <begin position="200"/>
        <end position="226"/>
    </location>
</feature>
<dbReference type="InterPro" id="IPR008952">
    <property type="entry name" value="Tetraspanin_EC2_sf"/>
</dbReference>
<dbReference type="GO" id="GO:0007154">
    <property type="term" value="P:cell communication"/>
    <property type="evidence" value="ECO:0007669"/>
    <property type="project" value="UniProtKB-ARBA"/>
</dbReference>
<evidence type="ECO:0000256" key="8">
    <source>
        <dbReference type="SAM" id="MobiDB-lite"/>
    </source>
</evidence>
<evidence type="ECO:0000256" key="3">
    <source>
        <dbReference type="ARBA" id="ARBA00022692"/>
    </source>
</evidence>
<name>A0A480E8F0_PIG</name>
<evidence type="ECO:0000256" key="7">
    <source>
        <dbReference type="ARBA" id="ARBA00077406"/>
    </source>
</evidence>
<dbReference type="EMBL" id="DQIR01028926">
    <property type="protein sequence ID" value="HCZ84401.1"/>
    <property type="molecule type" value="Transcribed_RNA"/>
</dbReference>
<dbReference type="FunFam" id="1.10.1450.10:FF:000022">
    <property type="entry name" value="Tetraspanin 32"/>
    <property type="match status" value="1"/>
</dbReference>
<dbReference type="GO" id="GO:0023052">
    <property type="term" value="P:signaling"/>
    <property type="evidence" value="ECO:0007669"/>
    <property type="project" value="UniProtKB-ARBA"/>
</dbReference>
<dbReference type="OrthoDB" id="9886271at2759"/>
<evidence type="ECO:0000256" key="9">
    <source>
        <dbReference type="SAM" id="Phobius"/>
    </source>
</evidence>
<organism evidence="10">
    <name type="scientific">Sus scrofa</name>
    <name type="common">Pig</name>
    <dbReference type="NCBI Taxonomy" id="9823"/>
    <lineage>
        <taxon>Eukaryota</taxon>
        <taxon>Metazoa</taxon>
        <taxon>Chordata</taxon>
        <taxon>Craniata</taxon>
        <taxon>Vertebrata</taxon>
        <taxon>Euteleostomi</taxon>
        <taxon>Mammalia</taxon>
        <taxon>Eutheria</taxon>
        <taxon>Laurasiatheria</taxon>
        <taxon>Artiodactyla</taxon>
        <taxon>Suina</taxon>
        <taxon>Suidae</taxon>
        <taxon>Sus</taxon>
    </lineage>
</organism>
<evidence type="ECO:0000256" key="4">
    <source>
        <dbReference type="ARBA" id="ARBA00022989"/>
    </source>
</evidence>
<evidence type="ECO:0000256" key="2">
    <source>
        <dbReference type="ARBA" id="ARBA00006840"/>
    </source>
</evidence>
<dbReference type="GeneID" id="110259221"/>
<keyword evidence="4 9" id="KW-1133">Transmembrane helix</keyword>
<sequence>MGRGPFFSQLQIPGSGRLCPALPGSGRGSTSPGAACRSGAGAVALLPMTGPREPKGSSRKGLGASVPTMCGLALGWWGTRQGGSPVPGVMVSPPAQAFLCFALAFCALVQVTFWRFHDPTQVEDAVLDTYDLVFDRAVKNLSGIWRQELAAIQDTFLCCGKSSPLGLQGSSGADLCQGEGPARQDCLQGLRSFLRNHGNVVSTLTSLGLVSMVYAVLLSAFLCFAIHSGRSLDRKGKYTLSPRASGRQPQEPSFFRCCQEGPAPRHPPEADVCEARPGPSRCLRASFLLQDTKPPTHGGGSDTAALART</sequence>
<keyword evidence="3 9" id="KW-0812">Transmembrane</keyword>
<accession>A0A480E8F0</accession>
<reference evidence="10" key="1">
    <citation type="journal article" date="2019" name="PeerJ">
        <title>Genes of the pig, Sus scrofa, reconstructed with EvidentialGene.</title>
        <authorList>
            <person name="Gilbert D.G."/>
        </authorList>
    </citation>
    <scope>NUCLEOTIDE SEQUENCE</scope>
</reference>
<dbReference type="CTD" id="10077"/>
<feature type="region of interest" description="Disordered" evidence="8">
    <location>
        <begin position="290"/>
        <end position="309"/>
    </location>
</feature>
<dbReference type="InterPro" id="IPR018499">
    <property type="entry name" value="Tetraspanin/Peripherin"/>
</dbReference>
<dbReference type="Pfam" id="PF00335">
    <property type="entry name" value="Tetraspanin"/>
    <property type="match status" value="1"/>
</dbReference>
<dbReference type="AlphaFoldDB" id="A0A480E8F0"/>
<dbReference type="CDD" id="cd03153">
    <property type="entry name" value="PHEMX_like_LEL"/>
    <property type="match status" value="1"/>
</dbReference>
<dbReference type="SUPFAM" id="SSF48652">
    <property type="entry name" value="Tetraspanin"/>
    <property type="match status" value="1"/>
</dbReference>
<dbReference type="GO" id="GO:0016020">
    <property type="term" value="C:membrane"/>
    <property type="evidence" value="ECO:0007669"/>
    <property type="project" value="UniProtKB-SubCell"/>
</dbReference>
<evidence type="ECO:0000256" key="6">
    <source>
        <dbReference type="ARBA" id="ARBA00073350"/>
    </source>
</evidence>
<comment type="subcellular location">
    <subcellularLocation>
        <location evidence="1">Membrane</location>
        <topology evidence="1">Multi-pass membrane protein</topology>
    </subcellularLocation>
</comment>
<dbReference type="RefSeq" id="XP_020938270.1">
    <property type="nucleotide sequence ID" value="XM_021082611.1"/>
</dbReference>
<protein>
    <recommendedName>
        <fullName evidence="6">Tetraspanin-32</fullName>
    </recommendedName>
    <alternativeName>
        <fullName evidence="7">Protein Phemx</fullName>
    </alternativeName>
</protein>
<evidence type="ECO:0000256" key="1">
    <source>
        <dbReference type="ARBA" id="ARBA00004141"/>
    </source>
</evidence>
<evidence type="ECO:0000313" key="10">
    <source>
        <dbReference type="EMBL" id="HCZ84401.1"/>
    </source>
</evidence>
<dbReference type="InterPro" id="IPR042782">
    <property type="entry name" value="PHEMX_LEL"/>
</dbReference>
<evidence type="ECO:0000256" key="5">
    <source>
        <dbReference type="ARBA" id="ARBA00023136"/>
    </source>
</evidence>
<comment type="similarity">
    <text evidence="2">Belongs to the tetraspanin (TM4SF) family.</text>
</comment>
<dbReference type="KEGG" id="ssc:110259221"/>
<keyword evidence="5 9" id="KW-0472">Membrane</keyword>
<proteinExistence type="inferred from homology"/>